<gene>
    <name evidence="3" type="ORF">EX30DRAFT_372673</name>
</gene>
<evidence type="ECO:0000256" key="1">
    <source>
        <dbReference type="SAM" id="MobiDB-lite"/>
    </source>
</evidence>
<dbReference type="OrthoDB" id="1259151at2759"/>
<feature type="region of interest" description="Disordered" evidence="1">
    <location>
        <begin position="103"/>
        <end position="126"/>
    </location>
</feature>
<dbReference type="Pfam" id="PF00646">
    <property type="entry name" value="F-box"/>
    <property type="match status" value="1"/>
</dbReference>
<proteinExistence type="predicted"/>
<dbReference type="InterPro" id="IPR036047">
    <property type="entry name" value="F-box-like_dom_sf"/>
</dbReference>
<accession>A0A4S2MTR7</accession>
<dbReference type="InParanoid" id="A0A4S2MTR7"/>
<dbReference type="InterPro" id="IPR001810">
    <property type="entry name" value="F-box_dom"/>
</dbReference>
<name>A0A4S2MTR7_9PEZI</name>
<dbReference type="SUPFAM" id="SSF50978">
    <property type="entry name" value="WD40 repeat-like"/>
    <property type="match status" value="1"/>
</dbReference>
<dbReference type="EMBL" id="ML220128">
    <property type="protein sequence ID" value="TGZ79912.1"/>
    <property type="molecule type" value="Genomic_DNA"/>
</dbReference>
<sequence length="489" mass="53725">MTPETQHHPSPCSTLESLPYDILHIIITYLPNAHSLASLSATSRTVHRFCTTEGWRIFLTTHFPSLYPLLNSGYNDPHNAAACLGYAKRLTLLSRNHHRRSFSAHRLPTVSSPNTSRRRRRASNAQTLGFRPALATSDEGLFIAAGPDLVFHHTQPGHSFRSQRYGCPGHDDILSTALLPTGALIGQANGKLSHIHTPSSRITRTYETSHRSVRSLSVSPDLTTFSAALSGKTSSIRLYSTSPSSTGYTDLDLPTTIPLWTTTFLTPRTLLTATTSTTPIRIFDLTHNVQTRQIKSSPPSASTCVFSLSAIPASTSTFLAGWYSGATKLHDLRTPTDHVLTLSDPLDIGSAVYSLLPIDAHRVLVGTARHTRVKSFDLRMPKLGWGMFLPSSSGERKSGAVYSLAQIGVGGGNVFAGVEGAVWRLDFSQGVWRERGERGEAVAMYDWGREKGVRVWTLRGKGEEGEEEGDVDKRWKRVDAERGRGEVRR</sequence>
<dbReference type="InterPro" id="IPR036322">
    <property type="entry name" value="WD40_repeat_dom_sf"/>
</dbReference>
<dbReference type="SUPFAM" id="SSF81383">
    <property type="entry name" value="F-box domain"/>
    <property type="match status" value="1"/>
</dbReference>
<feature type="domain" description="F-box" evidence="2">
    <location>
        <begin position="15"/>
        <end position="52"/>
    </location>
</feature>
<dbReference type="CDD" id="cd09917">
    <property type="entry name" value="F-box_SF"/>
    <property type="match status" value="1"/>
</dbReference>
<reference evidence="3 4" key="1">
    <citation type="submission" date="2019-04" db="EMBL/GenBank/DDBJ databases">
        <title>Comparative genomics and transcriptomics to analyze fruiting body development in filamentous ascomycetes.</title>
        <authorList>
            <consortium name="DOE Joint Genome Institute"/>
            <person name="Lutkenhaus R."/>
            <person name="Traeger S."/>
            <person name="Breuer J."/>
            <person name="Kuo A."/>
            <person name="Lipzen A."/>
            <person name="Pangilinan J."/>
            <person name="Dilworth D."/>
            <person name="Sandor L."/>
            <person name="Poggeler S."/>
            <person name="Barry K."/>
            <person name="Grigoriev I.V."/>
            <person name="Nowrousian M."/>
        </authorList>
    </citation>
    <scope>NUCLEOTIDE SEQUENCE [LARGE SCALE GENOMIC DNA]</scope>
    <source>
        <strain evidence="3 4">CBS 389.68</strain>
    </source>
</reference>
<dbReference type="InterPro" id="IPR015943">
    <property type="entry name" value="WD40/YVTN_repeat-like_dom_sf"/>
</dbReference>
<evidence type="ECO:0000313" key="4">
    <source>
        <dbReference type="Proteomes" id="UP000298138"/>
    </source>
</evidence>
<organism evidence="3 4">
    <name type="scientific">Ascodesmis nigricans</name>
    <dbReference type="NCBI Taxonomy" id="341454"/>
    <lineage>
        <taxon>Eukaryota</taxon>
        <taxon>Fungi</taxon>
        <taxon>Dikarya</taxon>
        <taxon>Ascomycota</taxon>
        <taxon>Pezizomycotina</taxon>
        <taxon>Pezizomycetes</taxon>
        <taxon>Pezizales</taxon>
        <taxon>Ascodesmidaceae</taxon>
        <taxon>Ascodesmis</taxon>
    </lineage>
</organism>
<evidence type="ECO:0000259" key="2">
    <source>
        <dbReference type="Pfam" id="PF00646"/>
    </source>
</evidence>
<evidence type="ECO:0000313" key="3">
    <source>
        <dbReference type="EMBL" id="TGZ79912.1"/>
    </source>
</evidence>
<dbReference type="AlphaFoldDB" id="A0A4S2MTR7"/>
<protein>
    <recommendedName>
        <fullName evidence="2">F-box domain-containing protein</fullName>
    </recommendedName>
</protein>
<keyword evidence="4" id="KW-1185">Reference proteome</keyword>
<dbReference type="Proteomes" id="UP000298138">
    <property type="component" value="Unassembled WGS sequence"/>
</dbReference>
<dbReference type="STRING" id="341454.A0A4S2MTR7"/>
<dbReference type="Gene3D" id="2.130.10.10">
    <property type="entry name" value="YVTN repeat-like/Quinoprotein amine dehydrogenase"/>
    <property type="match status" value="1"/>
</dbReference>